<protein>
    <submittedName>
        <fullName evidence="1">T6SS immunity protein Tli4 family protein</fullName>
    </submittedName>
</protein>
<dbReference type="Proteomes" id="UP001392318">
    <property type="component" value="Unassembled WGS sequence"/>
</dbReference>
<sequence length="326" mass="36069">MTELTGNLKTRCVGRYLIDLPEDATESGYATIGGVNIETKAMTEDAYRQEVSQREAQLKGTKSIDAYPFLYSAESVFAKEARYFIHRGSVYSDPATRQIEAYMWEHGYRISLKVETFDYTHPDQTNDVLVQKMTVKNRLPEKVGVVLTLLGRLRGRPKEEIPSEPGVCFAGGFFPSAASSDQYVDSGFRMANNRDVSFDVSVDTEPQGNTTLLQRIESPEVRAMFKAADSSDIRKGIVDLSGLKAEEWLSETRRPGGGRGNLFTLTVNETTSGPTSPYLSLDMYTGGQLLIQGKFVKLDRGSLSTGEAVALWDAVSRTVRMRPGAL</sequence>
<proteinExistence type="predicted"/>
<keyword evidence="2" id="KW-1185">Reference proteome</keyword>
<evidence type="ECO:0000313" key="2">
    <source>
        <dbReference type="Proteomes" id="UP001392318"/>
    </source>
</evidence>
<reference evidence="1" key="1">
    <citation type="submission" date="2024-01" db="EMBL/GenBank/DDBJ databases">
        <title>The diversity of rhizobia nodulating Mimosa spp. in eleven states of Brazil covering several biomes is determined by host plant, location, and edaphic factors.</title>
        <authorList>
            <person name="Rouws L."/>
            <person name="Barauna A."/>
            <person name="Beukes C."/>
            <person name="De Faria S.M."/>
            <person name="Gross E."/>
            <person name="Dos Reis Junior F.B."/>
            <person name="Simon M."/>
            <person name="Maluk M."/>
            <person name="Odee D.W."/>
            <person name="Kenicer G."/>
            <person name="Young J.P.W."/>
            <person name="Reis V.M."/>
            <person name="Zilli J."/>
            <person name="James E.K."/>
        </authorList>
    </citation>
    <scope>NUCLEOTIDE SEQUENCE</scope>
    <source>
        <strain evidence="1">JPY452</strain>
    </source>
</reference>
<accession>A0ACC6RE05</accession>
<evidence type="ECO:0000313" key="1">
    <source>
        <dbReference type="EMBL" id="MEM5399766.1"/>
    </source>
</evidence>
<comment type="caution">
    <text evidence="1">The sequence shown here is derived from an EMBL/GenBank/DDBJ whole genome shotgun (WGS) entry which is preliminary data.</text>
</comment>
<dbReference type="EMBL" id="JAYMRU010000004">
    <property type="protein sequence ID" value="MEM5399766.1"/>
    <property type="molecule type" value="Genomic_DNA"/>
</dbReference>
<organism evidence="1 2">
    <name type="scientific">Paraburkholderia unamae</name>
    <dbReference type="NCBI Taxonomy" id="219649"/>
    <lineage>
        <taxon>Bacteria</taxon>
        <taxon>Pseudomonadati</taxon>
        <taxon>Pseudomonadota</taxon>
        <taxon>Betaproteobacteria</taxon>
        <taxon>Burkholderiales</taxon>
        <taxon>Burkholderiaceae</taxon>
        <taxon>Paraburkholderia</taxon>
    </lineage>
</organism>
<gene>
    <name evidence="1" type="ORF">VSR83_06640</name>
</gene>
<name>A0ACC6RE05_9BURK</name>